<name>E6SCJ1_INTC7</name>
<dbReference type="AlphaFoldDB" id="E6SCJ1"/>
<dbReference type="STRING" id="710696.Intca_3109"/>
<dbReference type="InterPro" id="IPR049978">
    <property type="entry name" value="SCO6880-like"/>
</dbReference>
<dbReference type="HOGENOM" id="CLU_038805_0_0_11"/>
<proteinExistence type="predicted"/>
<keyword evidence="4" id="KW-1185">Reference proteome</keyword>
<dbReference type="EMBL" id="CP002343">
    <property type="protein sequence ID" value="ADU49595.1"/>
    <property type="molecule type" value="Genomic_DNA"/>
</dbReference>
<dbReference type="NCBIfam" id="NF042935">
    <property type="entry name" value="SCO6880_fam"/>
    <property type="match status" value="1"/>
</dbReference>
<gene>
    <name evidence="3" type="ordered locus">Intca_3109</name>
</gene>
<reference evidence="3 4" key="1">
    <citation type="journal article" date="2010" name="Stand. Genomic Sci.">
        <title>Complete genome sequence of Intrasporangium calvum type strain (7 KIP).</title>
        <authorList>
            <person name="Del Rio T.G."/>
            <person name="Chertkov O."/>
            <person name="Yasawong M."/>
            <person name="Lucas S."/>
            <person name="Deshpande S."/>
            <person name="Cheng J.F."/>
            <person name="Detter C."/>
            <person name="Tapia R."/>
            <person name="Han C."/>
            <person name="Goodwin L."/>
            <person name="Pitluck S."/>
            <person name="Liolios K."/>
            <person name="Ivanova N."/>
            <person name="Mavromatis K."/>
            <person name="Pati A."/>
            <person name="Chen A."/>
            <person name="Palaniappan K."/>
            <person name="Land M."/>
            <person name="Hauser L."/>
            <person name="Chang Y.J."/>
            <person name="Jeffries C.D."/>
            <person name="Rohde M."/>
            <person name="Pukall R."/>
            <person name="Sikorski J."/>
            <person name="Goker M."/>
            <person name="Woyke T."/>
            <person name="Bristow J."/>
            <person name="Eisen J.A."/>
            <person name="Markowitz V."/>
            <person name="Hugenholtz P."/>
            <person name="Kyrpides N.C."/>
            <person name="Klenk H.P."/>
            <person name="Lapidus A."/>
        </authorList>
    </citation>
    <scope>NUCLEOTIDE SEQUENCE [LARGE SCALE GENOMIC DNA]</scope>
    <source>
        <strain evidence="4">ATCC 23552 / DSM 43043 / JCM 3097 / NBRC 12989 / 7 KIP</strain>
    </source>
</reference>
<accession>E6SCJ1</accession>
<keyword evidence="2" id="KW-0812">Transmembrane</keyword>
<sequence>MTDSTTAGARPTMVRFARLPQRGLLLGLSASRVACIALAAVLATVSVFTAGPIGFATAAPGWGGLLALAFVRKGGRVAVELLPTAAHFAVRGLLRQDRYRVHVDRPRPAGTMALPGDSAALRFLVDDLTGAAIVHDPHEGSLTVVAHVDHAAYILLSPEEQRRRVTGWSRVLAGLAASGLCVRAQVLETVCPDSGAGVVGWWRQARTEPASEGVAWTATQYERLLETYAPTAATHRSLIAIAVNGPSGALGFLRAARRTKELDRIRQEMATLESSLRAADLRLVSWLGEDQLANLVRSTYDTGAPSTPARSLDTAGPVAVDEHWDWVRHDTGYSSVLWISEWPRTEVGADFLHTIVFQPNVTRSLSITATPMSPRQAIRDIRRAKVEHVTDAAQRARIGAIADLADSAELDDVLDRERALLAGHADLKFTGLITLTAATLEELDDAVAQVERAAIQCGCETRRLQGQQARAFTAAALPLARPLH</sequence>
<evidence type="ECO:0000256" key="1">
    <source>
        <dbReference type="SAM" id="Coils"/>
    </source>
</evidence>
<keyword evidence="2" id="KW-1133">Transmembrane helix</keyword>
<protein>
    <submittedName>
        <fullName evidence="3">Uncharacterized protein</fullName>
    </submittedName>
</protein>
<evidence type="ECO:0000256" key="2">
    <source>
        <dbReference type="SAM" id="Phobius"/>
    </source>
</evidence>
<evidence type="ECO:0000313" key="4">
    <source>
        <dbReference type="Proteomes" id="UP000008914"/>
    </source>
</evidence>
<dbReference type="eggNOG" id="ENOG502Z8K6">
    <property type="taxonomic scope" value="Bacteria"/>
</dbReference>
<keyword evidence="1" id="KW-0175">Coiled coil</keyword>
<dbReference type="KEGG" id="ica:Intca_3109"/>
<organism evidence="3 4">
    <name type="scientific">Intrasporangium calvum (strain ATCC 23552 / DSM 43043 / JCM 3097 / NBRC 12989 / NCIMB 10167 / NRRL B-3866 / 7 KIP)</name>
    <dbReference type="NCBI Taxonomy" id="710696"/>
    <lineage>
        <taxon>Bacteria</taxon>
        <taxon>Bacillati</taxon>
        <taxon>Actinomycetota</taxon>
        <taxon>Actinomycetes</taxon>
        <taxon>Micrococcales</taxon>
        <taxon>Intrasporangiaceae</taxon>
        <taxon>Intrasporangium</taxon>
    </lineage>
</organism>
<feature type="transmembrane region" description="Helical" evidence="2">
    <location>
        <begin position="23"/>
        <end position="47"/>
    </location>
</feature>
<feature type="coiled-coil region" evidence="1">
    <location>
        <begin position="255"/>
        <end position="282"/>
    </location>
</feature>
<keyword evidence="2" id="KW-0472">Membrane</keyword>
<evidence type="ECO:0000313" key="3">
    <source>
        <dbReference type="EMBL" id="ADU49595.1"/>
    </source>
</evidence>
<dbReference type="Proteomes" id="UP000008914">
    <property type="component" value="Chromosome"/>
</dbReference>
<dbReference type="OrthoDB" id="3859571at2"/>